<reference evidence="1" key="2">
    <citation type="journal article" date="2014" name="ISME J.">
        <title>Microbial stratification in low pH oxic and suboxic macroscopic growths along an acid mine drainage.</title>
        <authorList>
            <person name="Mendez-Garcia C."/>
            <person name="Mesa V."/>
            <person name="Sprenger R.R."/>
            <person name="Richter M."/>
            <person name="Diez M.S."/>
            <person name="Solano J."/>
            <person name="Bargiela R."/>
            <person name="Golyshina O.V."/>
            <person name="Manteca A."/>
            <person name="Ramos J.L."/>
            <person name="Gallego J.R."/>
            <person name="Llorente I."/>
            <person name="Martins Dos Santos V.A."/>
            <person name="Jensen O.N."/>
            <person name="Pelaez A.I."/>
            <person name="Sanchez J."/>
            <person name="Ferrer M."/>
        </authorList>
    </citation>
    <scope>NUCLEOTIDE SEQUENCE</scope>
</reference>
<gene>
    <name evidence="1" type="ORF">B1A_07216</name>
</gene>
<proteinExistence type="predicted"/>
<organism evidence="1">
    <name type="scientific">mine drainage metagenome</name>
    <dbReference type="NCBI Taxonomy" id="410659"/>
    <lineage>
        <taxon>unclassified sequences</taxon>
        <taxon>metagenomes</taxon>
        <taxon>ecological metagenomes</taxon>
    </lineage>
</organism>
<accession>T1BGC8</accession>
<evidence type="ECO:0000313" key="1">
    <source>
        <dbReference type="EMBL" id="EQD68677.1"/>
    </source>
</evidence>
<reference evidence="1" key="1">
    <citation type="submission" date="2013-08" db="EMBL/GenBank/DDBJ databases">
        <authorList>
            <person name="Mendez C."/>
            <person name="Richter M."/>
            <person name="Ferrer M."/>
            <person name="Sanchez J."/>
        </authorList>
    </citation>
    <scope>NUCLEOTIDE SEQUENCE</scope>
</reference>
<protein>
    <submittedName>
        <fullName evidence="1">Uncharacterized protein</fullName>
    </submittedName>
</protein>
<name>T1BGC8_9ZZZZ</name>
<dbReference type="AlphaFoldDB" id="T1BGC8"/>
<comment type="caution">
    <text evidence="1">The sequence shown here is derived from an EMBL/GenBank/DDBJ whole genome shotgun (WGS) entry which is preliminary data.</text>
</comment>
<sequence>MISGAGILGLQVVENVNILADFHALEARVMQRVHHLTVQLSKMLFLRPNGALCCVHEGLQRNDAFGNGLTPLVLYSLTAEGGPFRSHQLSTEATPLSLCWFLQENWSRPSGLRGVPDALKVSAAIFAACPALQLIVEALGIALQVVDGHDKRYTSSKAQAQTDHRGPIYFREKEIPTRGALDWINTQYAHRLLRHESSSVISNRAGASAWLALPFSPGSMPGDSLTVDWIPGPWLWATESSLPALRGFEELRVRVRDLGIDPAGYDADSNEDDETGSVIDPTAPLLRAASFGGFVYAFRMLEDDDPGCGEFGDRAVINTIACCWPESLSRAALELHVSVKTLRWHLNGRLQMDGEQMRDLAEYFGLTIGAEGERGGYDTDGTYILAARNRCVIDAYIQVGHGGDMAVSCEIVPRSGDADPRRRFLLARSCGTLFASLFVFERGALASKLLDRPASSPLINLEEKAAVSSSLYAAAASAADMASRNAWVAIHQWEEYQRGHETDFRDLAKDAYS</sequence>
<dbReference type="EMBL" id="AUZX01005211">
    <property type="protein sequence ID" value="EQD68677.1"/>
    <property type="molecule type" value="Genomic_DNA"/>
</dbReference>